<feature type="transmembrane region" description="Helical" evidence="1">
    <location>
        <begin position="80"/>
        <end position="102"/>
    </location>
</feature>
<feature type="transmembrane region" description="Helical" evidence="1">
    <location>
        <begin position="50"/>
        <end position="73"/>
    </location>
</feature>
<accession>A0A6C0FD93</accession>
<keyword evidence="1" id="KW-0812">Transmembrane</keyword>
<reference evidence="2" key="1">
    <citation type="journal article" date="2020" name="Nature">
        <title>Giant virus diversity and host interactions through global metagenomics.</title>
        <authorList>
            <person name="Schulz F."/>
            <person name="Roux S."/>
            <person name="Paez-Espino D."/>
            <person name="Jungbluth S."/>
            <person name="Walsh D.A."/>
            <person name="Denef V.J."/>
            <person name="McMahon K.D."/>
            <person name="Konstantinidis K.T."/>
            <person name="Eloe-Fadrosh E.A."/>
            <person name="Kyrpides N.C."/>
            <person name="Woyke T."/>
        </authorList>
    </citation>
    <scope>NUCLEOTIDE SEQUENCE</scope>
    <source>
        <strain evidence="2">GVMAG-S-ERX556106-38</strain>
    </source>
</reference>
<keyword evidence="1" id="KW-0472">Membrane</keyword>
<evidence type="ECO:0000313" key="2">
    <source>
        <dbReference type="EMBL" id="QHT38593.1"/>
    </source>
</evidence>
<evidence type="ECO:0000256" key="1">
    <source>
        <dbReference type="SAM" id="Phobius"/>
    </source>
</evidence>
<proteinExistence type="predicted"/>
<feature type="transmembrane region" description="Helical" evidence="1">
    <location>
        <begin position="7"/>
        <end position="30"/>
    </location>
</feature>
<feature type="transmembrane region" description="Helical" evidence="1">
    <location>
        <begin position="122"/>
        <end position="144"/>
    </location>
</feature>
<dbReference type="AlphaFoldDB" id="A0A6C0FD93"/>
<dbReference type="EMBL" id="MN738832">
    <property type="protein sequence ID" value="QHT38593.1"/>
    <property type="molecule type" value="Genomic_DNA"/>
</dbReference>
<name>A0A6C0FD93_9ZZZZ</name>
<protein>
    <submittedName>
        <fullName evidence="2">Uncharacterized protein</fullName>
    </submittedName>
</protein>
<keyword evidence="1" id="KW-1133">Transmembrane helix</keyword>
<sequence length="153" mass="17575">MAIFREFGILSLCYLLSFALCTVLLVYVLNVPGLLSGKQNLVDEYYKDNFLITIPLDIVLVFAYLLIAQLIIYGFGTKHMLVRFLIVALTTTAISGFFYNMYISSPLNKESFFSRWFYGAGIYAVLYDIIYVTLVYAVMVYILIEQVYKVNTK</sequence>
<organism evidence="2">
    <name type="scientific">viral metagenome</name>
    <dbReference type="NCBI Taxonomy" id="1070528"/>
    <lineage>
        <taxon>unclassified sequences</taxon>
        <taxon>metagenomes</taxon>
        <taxon>organismal metagenomes</taxon>
    </lineage>
</organism>